<keyword evidence="2" id="KW-1185">Reference proteome</keyword>
<evidence type="ECO:0000313" key="1">
    <source>
        <dbReference type="EMBL" id="OQD72550.1"/>
    </source>
</evidence>
<gene>
    <name evidence="1" type="ORF">PENDEC_c020G06210</name>
</gene>
<organism evidence="1 2">
    <name type="scientific">Penicillium decumbens</name>
    <dbReference type="NCBI Taxonomy" id="69771"/>
    <lineage>
        <taxon>Eukaryota</taxon>
        <taxon>Fungi</taxon>
        <taxon>Dikarya</taxon>
        <taxon>Ascomycota</taxon>
        <taxon>Pezizomycotina</taxon>
        <taxon>Eurotiomycetes</taxon>
        <taxon>Eurotiomycetidae</taxon>
        <taxon>Eurotiales</taxon>
        <taxon>Aspergillaceae</taxon>
        <taxon>Penicillium</taxon>
    </lineage>
</organism>
<comment type="caution">
    <text evidence="1">The sequence shown here is derived from an EMBL/GenBank/DDBJ whole genome shotgun (WGS) entry which is preliminary data.</text>
</comment>
<protein>
    <submittedName>
        <fullName evidence="1">Uncharacterized protein</fullName>
    </submittedName>
</protein>
<dbReference type="OrthoDB" id="4540357at2759"/>
<dbReference type="AlphaFoldDB" id="A0A1V6P6D0"/>
<dbReference type="EMBL" id="MDYL01000020">
    <property type="protein sequence ID" value="OQD72550.1"/>
    <property type="molecule type" value="Genomic_DNA"/>
</dbReference>
<proteinExistence type="predicted"/>
<accession>A0A1V6P6D0</accession>
<evidence type="ECO:0000313" key="2">
    <source>
        <dbReference type="Proteomes" id="UP000191522"/>
    </source>
</evidence>
<name>A0A1V6P6D0_PENDC</name>
<reference evidence="2" key="1">
    <citation type="journal article" date="2017" name="Nat. Microbiol.">
        <title>Global analysis of biosynthetic gene clusters reveals vast potential of secondary metabolite production in Penicillium species.</title>
        <authorList>
            <person name="Nielsen J.C."/>
            <person name="Grijseels S."/>
            <person name="Prigent S."/>
            <person name="Ji B."/>
            <person name="Dainat J."/>
            <person name="Nielsen K.F."/>
            <person name="Frisvad J.C."/>
            <person name="Workman M."/>
            <person name="Nielsen J."/>
        </authorList>
    </citation>
    <scope>NUCLEOTIDE SEQUENCE [LARGE SCALE GENOMIC DNA]</scope>
    <source>
        <strain evidence="2">IBT 11843</strain>
    </source>
</reference>
<dbReference type="Proteomes" id="UP000191522">
    <property type="component" value="Unassembled WGS sequence"/>
</dbReference>
<sequence length="124" mass="13427">MYHLIRYIRDKTPEGLPVPRMLPPSTSPKSDLKVQISQFVPGNMGSTVITGLSPEEKLSVVKQMARAFAALWDLPVPGAGKLIGDAIVSPQGTVFGWPGETIWIGRSILFGDILPPGVDQESCR</sequence>